<comment type="caution">
    <text evidence="5">The sequence shown here is derived from an EMBL/GenBank/DDBJ whole genome shotgun (WGS) entry which is preliminary data.</text>
</comment>
<keyword evidence="1" id="KW-0805">Transcription regulation</keyword>
<evidence type="ECO:0000313" key="5">
    <source>
        <dbReference type="EMBL" id="RKS23196.1"/>
    </source>
</evidence>
<dbReference type="GO" id="GO:0003700">
    <property type="term" value="F:DNA-binding transcription factor activity"/>
    <property type="evidence" value="ECO:0007669"/>
    <property type="project" value="InterPro"/>
</dbReference>
<dbReference type="SMART" id="SM00342">
    <property type="entry name" value="HTH_ARAC"/>
    <property type="match status" value="1"/>
</dbReference>
<name>A0A495MB35_9FLAO</name>
<dbReference type="Proteomes" id="UP000277579">
    <property type="component" value="Unassembled WGS sequence"/>
</dbReference>
<keyword evidence="2" id="KW-0238">DNA-binding</keyword>
<dbReference type="InterPro" id="IPR018060">
    <property type="entry name" value="HTH_AraC"/>
</dbReference>
<dbReference type="Pfam" id="PF12833">
    <property type="entry name" value="HTH_18"/>
    <property type="match status" value="1"/>
</dbReference>
<dbReference type="PANTHER" id="PTHR46796:SF13">
    <property type="entry name" value="HTH-TYPE TRANSCRIPTIONAL ACTIVATOR RHAS"/>
    <property type="match status" value="1"/>
</dbReference>
<gene>
    <name evidence="5" type="ORF">CLV94_2101</name>
</gene>
<dbReference type="AlphaFoldDB" id="A0A495MB35"/>
<protein>
    <submittedName>
        <fullName evidence="5">Helix-turn-helix protein</fullName>
    </submittedName>
</protein>
<dbReference type="PROSITE" id="PS01124">
    <property type="entry name" value="HTH_ARAC_FAMILY_2"/>
    <property type="match status" value="1"/>
</dbReference>
<accession>A0A495MB35</accession>
<evidence type="ECO:0000256" key="3">
    <source>
        <dbReference type="ARBA" id="ARBA00023163"/>
    </source>
</evidence>
<keyword evidence="3" id="KW-0804">Transcription</keyword>
<evidence type="ECO:0000259" key="4">
    <source>
        <dbReference type="PROSITE" id="PS01124"/>
    </source>
</evidence>
<sequence>MEDYFGVSRSFRPNPTIFVLKLSSMEKESTYIENKIPVPSEFEDVFSYFYSAKNTGETPIHKTLFPTYQTILVFCFGEKASLTTKKQTTITIEKCLVLGPIRQPIEYVLPASSEILVANFKGDAFYRFFGLSLISDTIPVHPDDLVDENCFTLLWHSLKDRISAEEKVASILDFSRPYLKNRELGYESISNFDEENLNPIKAIADKTNQSERNVQLNFKKYLGFSAKEINRYRRFIKALELLNETTETSKKADWIAIVETCGYYDQSQLIHDFKHYLGLSPTKFLKFQEEICIPRMNQAE</sequence>
<dbReference type="GO" id="GO:0043565">
    <property type="term" value="F:sequence-specific DNA binding"/>
    <property type="evidence" value="ECO:0007669"/>
    <property type="project" value="InterPro"/>
</dbReference>
<evidence type="ECO:0000313" key="6">
    <source>
        <dbReference type="Proteomes" id="UP000277579"/>
    </source>
</evidence>
<evidence type="ECO:0000256" key="2">
    <source>
        <dbReference type="ARBA" id="ARBA00023125"/>
    </source>
</evidence>
<organism evidence="5 6">
    <name type="scientific">Flavobacterium endophyticum</name>
    <dbReference type="NCBI Taxonomy" id="1540163"/>
    <lineage>
        <taxon>Bacteria</taxon>
        <taxon>Pseudomonadati</taxon>
        <taxon>Bacteroidota</taxon>
        <taxon>Flavobacteriia</taxon>
        <taxon>Flavobacteriales</taxon>
        <taxon>Flavobacteriaceae</taxon>
        <taxon>Flavobacterium</taxon>
    </lineage>
</organism>
<dbReference type="PANTHER" id="PTHR46796">
    <property type="entry name" value="HTH-TYPE TRANSCRIPTIONAL ACTIVATOR RHAS-RELATED"/>
    <property type="match status" value="1"/>
</dbReference>
<feature type="domain" description="HTH araC/xylS-type" evidence="4">
    <location>
        <begin position="200"/>
        <end position="287"/>
    </location>
</feature>
<dbReference type="Gene3D" id="1.10.10.60">
    <property type="entry name" value="Homeodomain-like"/>
    <property type="match status" value="1"/>
</dbReference>
<proteinExistence type="predicted"/>
<dbReference type="EMBL" id="RBLC01000002">
    <property type="protein sequence ID" value="RKS23196.1"/>
    <property type="molecule type" value="Genomic_DNA"/>
</dbReference>
<dbReference type="InterPro" id="IPR050204">
    <property type="entry name" value="AraC_XylS_family_regulators"/>
</dbReference>
<evidence type="ECO:0000256" key="1">
    <source>
        <dbReference type="ARBA" id="ARBA00023015"/>
    </source>
</evidence>
<keyword evidence="6" id="KW-1185">Reference proteome</keyword>
<reference evidence="5 6" key="1">
    <citation type="submission" date="2018-10" db="EMBL/GenBank/DDBJ databases">
        <title>Genomic Encyclopedia of Archaeal and Bacterial Type Strains, Phase II (KMG-II): from individual species to whole genera.</title>
        <authorList>
            <person name="Goeker M."/>
        </authorList>
    </citation>
    <scope>NUCLEOTIDE SEQUENCE [LARGE SCALE GENOMIC DNA]</scope>
    <source>
        <strain evidence="5 6">DSM 29537</strain>
    </source>
</reference>